<organism evidence="2">
    <name type="scientific">Salpingoeca rosetta (strain ATCC 50818 / BSB-021)</name>
    <dbReference type="NCBI Taxonomy" id="946362"/>
    <lineage>
        <taxon>Eukaryota</taxon>
        <taxon>Choanoflagellata</taxon>
        <taxon>Craspedida</taxon>
        <taxon>Salpingoecidae</taxon>
        <taxon>Salpingoeca</taxon>
    </lineage>
</organism>
<dbReference type="GeneID" id="16076197"/>
<dbReference type="Proteomes" id="UP000007799">
    <property type="component" value="Unassembled WGS sequence"/>
</dbReference>
<gene>
    <name evidence="1" type="ORF">PTSG_13242</name>
</gene>
<dbReference type="EMBL" id="GL832962">
    <property type="protein sequence ID" value="EGD83252.1"/>
    <property type="molecule type" value="Genomic_DNA"/>
</dbReference>
<evidence type="ECO:0000313" key="1">
    <source>
        <dbReference type="EMBL" id="EGD83252.1"/>
    </source>
</evidence>
<keyword evidence="2" id="KW-1185">Reference proteome</keyword>
<dbReference type="InParanoid" id="F2U5N7"/>
<dbReference type="KEGG" id="sre:PTSG_13242"/>
<protein>
    <submittedName>
        <fullName evidence="1">Uncharacterized protein</fullName>
    </submittedName>
</protein>
<reference evidence="1" key="1">
    <citation type="submission" date="2009-08" db="EMBL/GenBank/DDBJ databases">
        <title>Annotation of Salpingoeca rosetta.</title>
        <authorList>
            <consortium name="The Broad Institute Genome Sequencing Platform"/>
            <person name="Russ C."/>
            <person name="Cuomo C."/>
            <person name="Burger G."/>
            <person name="Gray M.W."/>
            <person name="Holland P.W.H."/>
            <person name="King N."/>
            <person name="Lang F.B.F."/>
            <person name="Roger A.J."/>
            <person name="Ruiz-Trillo I."/>
            <person name="Young S.K."/>
            <person name="Zeng Q."/>
            <person name="Gargeya S."/>
            <person name="Alvarado L."/>
            <person name="Berlin A."/>
            <person name="Chapman S.B."/>
            <person name="Chen Z."/>
            <person name="Freedman E."/>
            <person name="Gellesch M."/>
            <person name="Goldberg J."/>
            <person name="Griggs A."/>
            <person name="Gujja S."/>
            <person name="Heilman E."/>
            <person name="Heiman D."/>
            <person name="Howarth C."/>
            <person name="Mehta T."/>
            <person name="Neiman D."/>
            <person name="Pearson M."/>
            <person name="Roberts A."/>
            <person name="Saif S."/>
            <person name="Shea T."/>
            <person name="Shenoy N."/>
            <person name="Sisk P."/>
            <person name="Stolte C."/>
            <person name="Sykes S."/>
            <person name="White J."/>
            <person name="Yandava C."/>
            <person name="Haas B."/>
            <person name="Nusbaum C."/>
            <person name="Birren B."/>
        </authorList>
    </citation>
    <scope>NUCLEOTIDE SEQUENCE [LARGE SCALE GENOMIC DNA]</scope>
    <source>
        <strain evidence="1">ATCC 50818</strain>
    </source>
</reference>
<evidence type="ECO:0000313" key="2">
    <source>
        <dbReference type="Proteomes" id="UP000007799"/>
    </source>
</evidence>
<sequence length="150" mass="16942">MKTRKDTARARHSSLFVFSFCSISDDDGGRGMWLRFPCLASLWPIRWLAGCIRHSRQHTAVDAGLDWLGLTGRCVVSPISLSLRCSSQLGTHTAVCACVCVCVRRHQPRRQRHDARDVCVCVRVCQAHALIDDEREEPIHIQHPCPRIQA</sequence>
<accession>F2U5N7</accession>
<dbReference type="AlphaFoldDB" id="F2U5N7"/>
<proteinExistence type="predicted"/>
<dbReference type="RefSeq" id="XP_004995616.1">
    <property type="nucleotide sequence ID" value="XM_004995559.1"/>
</dbReference>
<name>F2U5N7_SALR5</name>